<dbReference type="RefSeq" id="WP_406764654.1">
    <property type="nucleotide sequence ID" value="NZ_JBJHZY010000001.1"/>
</dbReference>
<keyword evidence="3" id="KW-0804">Transcription</keyword>
<reference evidence="5 6" key="1">
    <citation type="submission" date="2024-11" db="EMBL/GenBank/DDBJ databases">
        <authorList>
            <person name="Heng Y.C."/>
            <person name="Lim A.C.H."/>
            <person name="Lee J.K.Y."/>
            <person name="Kittelmann S."/>
        </authorList>
    </citation>
    <scope>NUCLEOTIDE SEQUENCE [LARGE SCALE GENOMIC DNA]</scope>
    <source>
        <strain evidence="5 6">WILCCON 0202</strain>
    </source>
</reference>
<dbReference type="SUPFAM" id="SSF46689">
    <property type="entry name" value="Homeodomain-like"/>
    <property type="match status" value="2"/>
</dbReference>
<dbReference type="PROSITE" id="PS01124">
    <property type="entry name" value="HTH_ARAC_FAMILY_2"/>
    <property type="match status" value="1"/>
</dbReference>
<keyword evidence="1" id="KW-0805">Transcription regulation</keyword>
<evidence type="ECO:0000313" key="6">
    <source>
        <dbReference type="Proteomes" id="UP001623661"/>
    </source>
</evidence>
<organism evidence="5 6">
    <name type="scientific">Candidatus Clostridium radicumherbarum</name>
    <dbReference type="NCBI Taxonomy" id="3381662"/>
    <lineage>
        <taxon>Bacteria</taxon>
        <taxon>Bacillati</taxon>
        <taxon>Bacillota</taxon>
        <taxon>Clostridia</taxon>
        <taxon>Eubacteriales</taxon>
        <taxon>Clostridiaceae</taxon>
        <taxon>Clostridium</taxon>
    </lineage>
</organism>
<evidence type="ECO:0000259" key="4">
    <source>
        <dbReference type="PROSITE" id="PS01124"/>
    </source>
</evidence>
<evidence type="ECO:0000256" key="1">
    <source>
        <dbReference type="ARBA" id="ARBA00023015"/>
    </source>
</evidence>
<evidence type="ECO:0000256" key="3">
    <source>
        <dbReference type="ARBA" id="ARBA00023163"/>
    </source>
</evidence>
<protein>
    <submittedName>
        <fullName evidence="5">Helix-turn-helix transcriptional regulator</fullName>
    </submittedName>
</protein>
<dbReference type="InterPro" id="IPR009057">
    <property type="entry name" value="Homeodomain-like_sf"/>
</dbReference>
<gene>
    <name evidence="5" type="ORF">ACJDUH_08150</name>
</gene>
<comment type="caution">
    <text evidence="5">The sequence shown here is derived from an EMBL/GenBank/DDBJ whole genome shotgun (WGS) entry which is preliminary data.</text>
</comment>
<dbReference type="PANTHER" id="PTHR47504">
    <property type="entry name" value="RIGHT ORIGIN-BINDING PROTEIN"/>
    <property type="match status" value="1"/>
</dbReference>
<name>A0ABW8TQT5_9CLOT</name>
<sequence length="306" mass="35917">MEQWEKVKAVQKMQDFIRNHINEEIKVEEIAKASGYSKRHATRIFKELLGRTPLDYVRAIRLTDSAKDLLKSQDNILNIAINTRFDTHERFIRAFFREFGIRPQKYRRERPPLKYFVQYPIKHYYSYLNVKEKEIMENKDTVTLCTVSVIERPKRKLLLIRARKAHDYWSFCEENGCDWEGLFNSIECRIDNAAIMELPGKLLIDGTTNCAAGVEVPYNYGGKIPEACDCVELPECTMMYFQSEPLENEDEFGKAIDNVYKAIYEYNPKQYGFEYALELAPKYNYGASKETGARQAIPVRRIMLHK</sequence>
<accession>A0ABW8TQT5</accession>
<dbReference type="PANTHER" id="PTHR47504:SF5">
    <property type="entry name" value="RIGHT ORIGIN-BINDING PROTEIN"/>
    <property type="match status" value="1"/>
</dbReference>
<dbReference type="Proteomes" id="UP001623661">
    <property type="component" value="Unassembled WGS sequence"/>
</dbReference>
<keyword evidence="6" id="KW-1185">Reference proteome</keyword>
<dbReference type="Gene3D" id="1.10.10.60">
    <property type="entry name" value="Homeodomain-like"/>
    <property type="match status" value="2"/>
</dbReference>
<dbReference type="SMART" id="SM00342">
    <property type="entry name" value="HTH_ARAC"/>
    <property type="match status" value="1"/>
</dbReference>
<dbReference type="Pfam" id="PF12833">
    <property type="entry name" value="HTH_18"/>
    <property type="match status" value="1"/>
</dbReference>
<evidence type="ECO:0000256" key="2">
    <source>
        <dbReference type="ARBA" id="ARBA00023125"/>
    </source>
</evidence>
<dbReference type="InterPro" id="IPR018060">
    <property type="entry name" value="HTH_AraC"/>
</dbReference>
<proteinExistence type="predicted"/>
<dbReference type="InterPro" id="IPR050959">
    <property type="entry name" value="MarA-like"/>
</dbReference>
<evidence type="ECO:0000313" key="5">
    <source>
        <dbReference type="EMBL" id="MFL0268071.1"/>
    </source>
</evidence>
<keyword evidence="2" id="KW-0238">DNA-binding</keyword>
<feature type="domain" description="HTH araC/xylS-type" evidence="4">
    <location>
        <begin position="11"/>
        <end position="109"/>
    </location>
</feature>
<dbReference type="EMBL" id="JBJHZY010000001">
    <property type="protein sequence ID" value="MFL0268071.1"/>
    <property type="molecule type" value="Genomic_DNA"/>
</dbReference>